<dbReference type="InterPro" id="IPR003593">
    <property type="entry name" value="AAA+_ATPase"/>
</dbReference>
<dbReference type="InterPro" id="IPR027417">
    <property type="entry name" value="P-loop_NTPase"/>
</dbReference>
<dbReference type="GO" id="GO:0016887">
    <property type="term" value="F:ATP hydrolysis activity"/>
    <property type="evidence" value="ECO:0007669"/>
    <property type="project" value="InterPro"/>
</dbReference>
<evidence type="ECO:0000256" key="3">
    <source>
        <dbReference type="ARBA" id="ARBA00022741"/>
    </source>
</evidence>
<evidence type="ECO:0000256" key="4">
    <source>
        <dbReference type="ARBA" id="ARBA00022840"/>
    </source>
</evidence>
<dbReference type="SMART" id="SM00382">
    <property type="entry name" value="AAA"/>
    <property type="match status" value="1"/>
</dbReference>
<dbReference type="AlphaFoldDB" id="A0A1C6U8Y7"/>
<dbReference type="Gene3D" id="3.40.50.300">
    <property type="entry name" value="P-loop containing nucleotide triphosphate hydrolases"/>
    <property type="match status" value="1"/>
</dbReference>
<dbReference type="EMBL" id="FMHY01000002">
    <property type="protein sequence ID" value="SCL50472.1"/>
    <property type="molecule type" value="Genomic_DNA"/>
</dbReference>
<dbReference type="InterPro" id="IPR003439">
    <property type="entry name" value="ABC_transporter-like_ATP-bd"/>
</dbReference>
<dbReference type="PROSITE" id="PS00211">
    <property type="entry name" value="ABC_TRANSPORTER_1"/>
    <property type="match status" value="1"/>
</dbReference>
<evidence type="ECO:0000256" key="2">
    <source>
        <dbReference type="ARBA" id="ARBA00022448"/>
    </source>
</evidence>
<accession>A0A1C6U8Y7</accession>
<keyword evidence="4 6" id="KW-0067">ATP-binding</keyword>
<dbReference type="GO" id="GO:0005524">
    <property type="term" value="F:ATP binding"/>
    <property type="evidence" value="ECO:0007669"/>
    <property type="project" value="UniProtKB-KW"/>
</dbReference>
<dbReference type="CDD" id="cd03235">
    <property type="entry name" value="ABC_Metallic_Cations"/>
    <property type="match status" value="1"/>
</dbReference>
<dbReference type="InterPro" id="IPR050153">
    <property type="entry name" value="Metal_Ion_Import_ABC"/>
</dbReference>
<gene>
    <name evidence="6" type="ORF">GA0070604_2138</name>
</gene>
<organism evidence="6 7">
    <name type="scientific">Micromonospora eburnea</name>
    <dbReference type="NCBI Taxonomy" id="227316"/>
    <lineage>
        <taxon>Bacteria</taxon>
        <taxon>Bacillati</taxon>
        <taxon>Actinomycetota</taxon>
        <taxon>Actinomycetes</taxon>
        <taxon>Micromonosporales</taxon>
        <taxon>Micromonosporaceae</taxon>
        <taxon>Micromonospora</taxon>
    </lineage>
</organism>
<dbReference type="RefSeq" id="WP_244161825.1">
    <property type="nucleotide sequence ID" value="NZ_FMHY01000002.1"/>
</dbReference>
<reference evidence="7" key="1">
    <citation type="submission" date="2016-06" db="EMBL/GenBank/DDBJ databases">
        <authorList>
            <person name="Varghese N."/>
            <person name="Submissions Spin"/>
        </authorList>
    </citation>
    <scope>NUCLEOTIDE SEQUENCE [LARGE SCALE GENOMIC DNA]</scope>
    <source>
        <strain evidence="7">DSM 44814</strain>
    </source>
</reference>
<dbReference type="PANTHER" id="PTHR42734:SF5">
    <property type="entry name" value="IRON TRANSPORT SYSTEM ATP-BINDING PROTEIN HI_0361-RELATED"/>
    <property type="match status" value="1"/>
</dbReference>
<protein>
    <submittedName>
        <fullName evidence="6">Manganese/iron transport system ATP-binding protein</fullName>
    </submittedName>
</protein>
<keyword evidence="2" id="KW-0813">Transport</keyword>
<dbReference type="Pfam" id="PF00005">
    <property type="entry name" value="ABC_tran"/>
    <property type="match status" value="1"/>
</dbReference>
<dbReference type="Proteomes" id="UP000199696">
    <property type="component" value="Unassembled WGS sequence"/>
</dbReference>
<dbReference type="InterPro" id="IPR017871">
    <property type="entry name" value="ABC_transporter-like_CS"/>
</dbReference>
<comment type="similarity">
    <text evidence="1">Belongs to the ABC transporter superfamily.</text>
</comment>
<dbReference type="PANTHER" id="PTHR42734">
    <property type="entry name" value="METAL TRANSPORT SYSTEM ATP-BINDING PROTEIN TM_0124-RELATED"/>
    <property type="match status" value="1"/>
</dbReference>
<feature type="domain" description="ABC transporter" evidence="5">
    <location>
        <begin position="14"/>
        <end position="246"/>
    </location>
</feature>
<sequence>MAEPTSPPVADAALHLAQASVGYRRRAVLTDVNLTVEPGQIVALVGANGAGKSTLIKAVVGLADVLAGAITVAGRPARQARGAAAYVPQVDTLDADFPVTAAGVVLMGRYRPTRWLRQIRATDRAIATDALKRVGLADRALTRFGLLSGGQRQRVLLARAIAAQTRLMLMDEPFNGLDVTSQDVIVTQLRDLAAAGTAVLLSTHDLRLARDLADTACLIHGGRVVTGPTKQILAELPGTYGYGSQAADLHAGAARTVTP</sequence>
<name>A0A1C6U8Y7_9ACTN</name>
<evidence type="ECO:0000313" key="6">
    <source>
        <dbReference type="EMBL" id="SCL50472.1"/>
    </source>
</evidence>
<evidence type="ECO:0000259" key="5">
    <source>
        <dbReference type="PROSITE" id="PS50893"/>
    </source>
</evidence>
<keyword evidence="7" id="KW-1185">Reference proteome</keyword>
<proteinExistence type="inferred from homology"/>
<dbReference type="STRING" id="227316.GA0070604_2138"/>
<evidence type="ECO:0000313" key="7">
    <source>
        <dbReference type="Proteomes" id="UP000199696"/>
    </source>
</evidence>
<keyword evidence="3" id="KW-0547">Nucleotide-binding</keyword>
<evidence type="ECO:0000256" key="1">
    <source>
        <dbReference type="ARBA" id="ARBA00005417"/>
    </source>
</evidence>
<dbReference type="PROSITE" id="PS50893">
    <property type="entry name" value="ABC_TRANSPORTER_2"/>
    <property type="match status" value="1"/>
</dbReference>
<dbReference type="SUPFAM" id="SSF52540">
    <property type="entry name" value="P-loop containing nucleoside triphosphate hydrolases"/>
    <property type="match status" value="1"/>
</dbReference>